<protein>
    <submittedName>
        <fullName evidence="1">Uncharacterized protein</fullName>
    </submittedName>
</protein>
<reference evidence="2" key="1">
    <citation type="submission" date="2014-06" db="EMBL/GenBank/DDBJ databases">
        <authorList>
            <person name="Aslett M."/>
            <person name="De Silva N."/>
        </authorList>
    </citation>
    <scope>NUCLEOTIDE SEQUENCE [LARGE SCALE GENOMIC DNA]</scope>
    <source>
        <strain evidence="2">Bond</strain>
    </source>
</reference>
<dbReference type="VEuPathDB" id="PiroplasmaDB:BBBOND_0211780"/>
<organism evidence="1 2">
    <name type="scientific">Babesia bigemina</name>
    <dbReference type="NCBI Taxonomy" id="5866"/>
    <lineage>
        <taxon>Eukaryota</taxon>
        <taxon>Sar</taxon>
        <taxon>Alveolata</taxon>
        <taxon>Apicomplexa</taxon>
        <taxon>Aconoidasida</taxon>
        <taxon>Piroplasmida</taxon>
        <taxon>Babesiidae</taxon>
        <taxon>Babesia</taxon>
    </lineage>
</organism>
<dbReference type="RefSeq" id="XP_012768222.1">
    <property type="nucleotide sequence ID" value="XM_012912768.1"/>
</dbReference>
<evidence type="ECO:0000313" key="1">
    <source>
        <dbReference type="EMBL" id="CDR96036.1"/>
    </source>
</evidence>
<sequence length="68" mass="7646">MSSRNKTVRQKAVMPTFGLHFLQPRFMKSGHFLQGAPGHLALCLLRISVHKGHVSPFVTVPLQCLQHQ</sequence>
<evidence type="ECO:0000313" key="2">
    <source>
        <dbReference type="Proteomes" id="UP000033188"/>
    </source>
</evidence>
<dbReference type="GeneID" id="24564577"/>
<proteinExistence type="predicted"/>
<accession>A0A061D5N2</accession>
<keyword evidence="2" id="KW-1185">Reference proteome</keyword>
<name>A0A061D5N2_BABBI</name>
<gene>
    <name evidence="1" type="ORF">BBBOND_0211780</name>
</gene>
<dbReference type="KEGG" id="bbig:BBBOND_0211780"/>
<dbReference type="EMBL" id="LK391708">
    <property type="protein sequence ID" value="CDR96036.1"/>
    <property type="molecule type" value="Genomic_DNA"/>
</dbReference>
<dbReference type="Proteomes" id="UP000033188">
    <property type="component" value="Chromosome 2"/>
</dbReference>
<dbReference type="AlphaFoldDB" id="A0A061D5N2"/>